<comment type="caution">
    <text evidence="1">The sequence shown here is derived from an EMBL/GenBank/DDBJ whole genome shotgun (WGS) entry which is preliminary data.</text>
</comment>
<dbReference type="AlphaFoldDB" id="A0ABD4B2F9"/>
<evidence type="ECO:0000313" key="1">
    <source>
        <dbReference type="EMBL" id="KKL44000.1"/>
    </source>
</evidence>
<reference evidence="1 2" key="1">
    <citation type="submission" date="2015-03" db="EMBL/GenBank/DDBJ databases">
        <title>Draft genome sequences of the Burkholderia contaminans strains LMG 23361 and FFH2055 and Burkholderia cenocepacia K56-2.</title>
        <authorList>
            <person name="Bloodworth R.A."/>
            <person name="Selin C."/>
            <person name="Lopez De Volder M.A."/>
            <person name="Degrossi J."/>
            <person name="Drevinek P."/>
            <person name="Galanternik L."/>
            <person name="Cardona S.T."/>
        </authorList>
    </citation>
    <scope>NUCLEOTIDE SEQUENCE [LARGE SCALE GENOMIC DNA]</scope>
    <source>
        <strain evidence="1 2">LMG 23361</strain>
    </source>
</reference>
<dbReference type="EMBL" id="LASD01000001">
    <property type="protein sequence ID" value="KKL44000.1"/>
    <property type="molecule type" value="Genomic_DNA"/>
</dbReference>
<gene>
    <name evidence="1" type="ORF">WR31_02055</name>
</gene>
<sequence>MTFEEFHSAPRGTYGNSLLNWSKHAPSDVVSYAVSYRNAAHCLIADYERRGVGDIDYGACPVIFLFRHAIELYLKAMVYRLARLSADDQELRWVLPRLWREHSLMKLLRMAQPVLTAMRDRLPLALRVIDEDELQFLSDLDRVDPGSYSFRYPVASTGGAALKGILMMRISASVISDFG</sequence>
<dbReference type="Proteomes" id="UP000034400">
    <property type="component" value="Unassembled WGS sequence"/>
</dbReference>
<protein>
    <submittedName>
        <fullName evidence="1">Uncharacterized protein</fullName>
    </submittedName>
</protein>
<name>A0ABD4B2F9_9BURK</name>
<evidence type="ECO:0000313" key="2">
    <source>
        <dbReference type="Proteomes" id="UP000034400"/>
    </source>
</evidence>
<proteinExistence type="predicted"/>
<organism evidence="1 2">
    <name type="scientific">Burkholderia contaminans LMG 23361</name>
    <dbReference type="NCBI Taxonomy" id="1334628"/>
    <lineage>
        <taxon>Bacteria</taxon>
        <taxon>Pseudomonadati</taxon>
        <taxon>Pseudomonadota</taxon>
        <taxon>Betaproteobacteria</taxon>
        <taxon>Burkholderiales</taxon>
        <taxon>Burkholderiaceae</taxon>
        <taxon>Burkholderia</taxon>
        <taxon>Burkholderia cepacia complex</taxon>
    </lineage>
</organism>
<accession>A0ABD4B2F9</accession>